<dbReference type="GO" id="GO:0016671">
    <property type="term" value="F:oxidoreductase activity, acting on a sulfur group of donors, disulfide as acceptor"/>
    <property type="evidence" value="ECO:0007669"/>
    <property type="project" value="InterPro"/>
</dbReference>
<dbReference type="WBParaSite" id="BXY_1126500.1">
    <property type="protein sequence ID" value="BXY_1126500.1"/>
    <property type="gene ID" value="BXY_1126500"/>
</dbReference>
<dbReference type="InterPro" id="IPR004911">
    <property type="entry name" value="Interferon-induced_GILT"/>
</dbReference>
<evidence type="ECO:0000256" key="4">
    <source>
        <dbReference type="ARBA" id="ARBA00022729"/>
    </source>
</evidence>
<protein>
    <submittedName>
        <fullName evidence="7">C-type lectin domain-containing protein</fullName>
    </submittedName>
</protein>
<evidence type="ECO:0000313" key="7">
    <source>
        <dbReference type="WBParaSite" id="BXY_1126500.1"/>
    </source>
</evidence>
<reference evidence="7" key="1">
    <citation type="submission" date="2016-11" db="UniProtKB">
        <authorList>
            <consortium name="WormBaseParasite"/>
        </authorList>
    </citation>
    <scope>IDENTIFICATION</scope>
</reference>
<sequence>MRGRNRRFPKGSRRSACTVRCDKRPKKVYALSGTTSTNKSPLKPQFQGMSISCQHGEKECEINTFFSCAQQHVNPPFDFVYCIERELKNFSTFEVAKTRCYRERNVPVATQSRLQSCTYGNEGRQLQLQAARITEAEFPELHLTVPYTIINNVSLVSAQHMRSNLGLMICDWYVGRNFVPPPCKELS</sequence>
<dbReference type="GO" id="GO:0005576">
    <property type="term" value="C:extracellular region"/>
    <property type="evidence" value="ECO:0007669"/>
    <property type="project" value="UniProtKB-SubCell"/>
</dbReference>
<comment type="similarity">
    <text evidence="2">Belongs to the GILT family.</text>
</comment>
<organism evidence="6 7">
    <name type="scientific">Bursaphelenchus xylophilus</name>
    <name type="common">Pinewood nematode worm</name>
    <name type="synonym">Aphelenchoides xylophilus</name>
    <dbReference type="NCBI Taxonomy" id="6326"/>
    <lineage>
        <taxon>Eukaryota</taxon>
        <taxon>Metazoa</taxon>
        <taxon>Ecdysozoa</taxon>
        <taxon>Nematoda</taxon>
        <taxon>Chromadorea</taxon>
        <taxon>Rhabditida</taxon>
        <taxon>Tylenchina</taxon>
        <taxon>Tylenchomorpha</taxon>
        <taxon>Aphelenchoidea</taxon>
        <taxon>Aphelenchoididae</taxon>
        <taxon>Bursaphelenchus</taxon>
    </lineage>
</organism>
<evidence type="ECO:0000256" key="3">
    <source>
        <dbReference type="ARBA" id="ARBA00022525"/>
    </source>
</evidence>
<evidence type="ECO:0000256" key="1">
    <source>
        <dbReference type="ARBA" id="ARBA00004613"/>
    </source>
</evidence>
<dbReference type="Proteomes" id="UP000095284">
    <property type="component" value="Unplaced"/>
</dbReference>
<dbReference type="PANTHER" id="PTHR13234">
    <property type="entry name" value="GAMMA-INTERFERON INDUCIBLE LYSOSOMAL THIOL REDUCTASE GILT"/>
    <property type="match status" value="1"/>
</dbReference>
<dbReference type="eggNOG" id="KOG3160">
    <property type="taxonomic scope" value="Eukaryota"/>
</dbReference>
<accession>A0A1I7SE07</accession>
<keyword evidence="5" id="KW-0325">Glycoprotein</keyword>
<dbReference type="AlphaFoldDB" id="A0A1I7SE07"/>
<keyword evidence="4" id="KW-0732">Signal</keyword>
<keyword evidence="3" id="KW-0964">Secreted</keyword>
<evidence type="ECO:0000256" key="5">
    <source>
        <dbReference type="ARBA" id="ARBA00023180"/>
    </source>
</evidence>
<name>A0A1I7SE07_BURXY</name>
<evidence type="ECO:0000313" key="6">
    <source>
        <dbReference type="Proteomes" id="UP000095284"/>
    </source>
</evidence>
<dbReference type="Pfam" id="PF03227">
    <property type="entry name" value="GILT"/>
    <property type="match status" value="1"/>
</dbReference>
<comment type="subcellular location">
    <subcellularLocation>
        <location evidence="1">Secreted</location>
    </subcellularLocation>
</comment>
<evidence type="ECO:0000256" key="2">
    <source>
        <dbReference type="ARBA" id="ARBA00005679"/>
    </source>
</evidence>
<dbReference type="PANTHER" id="PTHR13234:SF8">
    <property type="entry name" value="GAMMA-INTERFERON-INDUCIBLE LYSOSOMAL THIOL REDUCTASE"/>
    <property type="match status" value="1"/>
</dbReference>
<proteinExistence type="inferred from homology"/>